<dbReference type="AlphaFoldDB" id="A0AAP4BQC8"/>
<feature type="compositionally biased region" description="Polar residues" evidence="2">
    <location>
        <begin position="1"/>
        <end position="17"/>
    </location>
</feature>
<evidence type="ECO:0000313" key="5">
    <source>
        <dbReference type="Proteomes" id="UP001224412"/>
    </source>
</evidence>
<accession>A0AAP4BQC8</accession>
<feature type="coiled-coil region" evidence="1">
    <location>
        <begin position="499"/>
        <end position="537"/>
    </location>
</feature>
<organism evidence="4 5">
    <name type="scientific">Corynebacterium pseudodiphtheriticum</name>
    <dbReference type="NCBI Taxonomy" id="37637"/>
    <lineage>
        <taxon>Bacteria</taxon>
        <taxon>Bacillati</taxon>
        <taxon>Actinomycetota</taxon>
        <taxon>Actinomycetes</taxon>
        <taxon>Mycobacteriales</taxon>
        <taxon>Corynebacteriaceae</taxon>
        <taxon>Corynebacterium</taxon>
    </lineage>
</organism>
<dbReference type="Proteomes" id="UP001224412">
    <property type="component" value="Unassembled WGS sequence"/>
</dbReference>
<evidence type="ECO:0000256" key="2">
    <source>
        <dbReference type="SAM" id="MobiDB-lite"/>
    </source>
</evidence>
<reference evidence="4" key="1">
    <citation type="submission" date="2023-05" db="EMBL/GenBank/DDBJ databases">
        <title>Metabolic capabilities are highly conserved among human nasal-associated Corynebacterium species in pangenomic analyses.</title>
        <authorList>
            <person name="Tran T.H."/>
            <person name="Roberts A.Q."/>
            <person name="Escapa I.F."/>
            <person name="Gao W."/>
            <person name="Conlan S."/>
            <person name="Kong H."/>
            <person name="Segre J.A."/>
            <person name="Kelly M.S."/>
            <person name="Lemon K.P."/>
        </authorList>
    </citation>
    <scope>NUCLEOTIDE SEQUENCE</scope>
    <source>
        <strain evidence="4">KPL2773</strain>
    </source>
</reference>
<keyword evidence="1" id="KW-0175">Coiled coil</keyword>
<evidence type="ECO:0000313" key="4">
    <source>
        <dbReference type="EMBL" id="MDK4306565.1"/>
    </source>
</evidence>
<feature type="coiled-coil region" evidence="1">
    <location>
        <begin position="393"/>
        <end position="470"/>
    </location>
</feature>
<proteinExistence type="predicted"/>
<gene>
    <name evidence="4" type="ORF">QPX42_03235</name>
</gene>
<evidence type="ECO:0000259" key="3">
    <source>
        <dbReference type="Pfam" id="PF04536"/>
    </source>
</evidence>
<dbReference type="InterPro" id="IPR007621">
    <property type="entry name" value="TPM_dom"/>
</dbReference>
<name>A0AAP4BQC8_9CORY</name>
<feature type="domain" description="TPM" evidence="3">
    <location>
        <begin position="110"/>
        <end position="226"/>
    </location>
</feature>
<comment type="caution">
    <text evidence="4">The sequence shown here is derived from an EMBL/GenBank/DDBJ whole genome shotgun (WGS) entry which is preliminary data.</text>
</comment>
<dbReference type="Gene3D" id="3.10.310.50">
    <property type="match status" value="1"/>
</dbReference>
<dbReference type="EMBL" id="JASNVH010000004">
    <property type="protein sequence ID" value="MDK4306565.1"/>
    <property type="molecule type" value="Genomic_DNA"/>
</dbReference>
<feature type="region of interest" description="Disordered" evidence="2">
    <location>
        <begin position="1"/>
        <end position="22"/>
    </location>
</feature>
<protein>
    <submittedName>
        <fullName evidence="4">TPM domain-containing protein</fullName>
    </submittedName>
</protein>
<dbReference type="RefSeq" id="WP_284589021.1">
    <property type="nucleotide sequence ID" value="NZ_JASNUC010000008.1"/>
</dbReference>
<sequence>MRQNSTSLESSTSTAHAQASGARPAIAFRRRLLGSGARGGFRTTAGIAAAFAATGWAASFGMGAADASAATESPALPETHLAATAERPLPAHTTVLTQAVDAGRLNSQLVDGVGILSADDEQAINDELKQLQQSDRIQFYIVYTDTFGGMSAQEYAETTAAANGGGQGSNVGVLAIAVDDSQYDVYASPGGTWSQDKLDAASAAAYDELINDNFAGAGLAAAQAVRTGSAGGAGNAGGSDSSGAGWLAAGGLAAVAGGGGVWYYNRRKTQQNSSQLLSDARGISPDDTSSLLRLPVATLEERADEEITSTDESIRRAKEELDLATAEFGADRVRQFTRAMNNSKSVMQRAFRTKKELDAHNALPEDQRRARLVEIISDCGKADRELDSQAEKFAEMRNLLAQADSKIAELTQRSVAARSQLQRAQSTMASLRESYSPEVLHTIADNPEMAEVSLEEAEDLLSHANELQDKPAGQQQGLVETIRETEHALEVTTRLLDGVENARSDIATAKSSINDLIAEVEEEIDEAAQLKQRGSHDGTPADWDRLDSVVDNAQQALTHAKENKDSDPLGSYNQLLDADTELDDKLDRVREKSADHQRTLQLLQQQLESANSRIQAAEDLISSRGRIVKSGARTALADAQRMHAEALQLRQTDARLGIEAARGAGQAAQAAIKRAEDDVKDHQRSMNEHGGFGGPGGRGGYGYRRGRSSTGSLLTGMVLGSILGGSGGSSGFGGGFGGGGSFGGGGGFGGGHSGGSF</sequence>
<evidence type="ECO:0000256" key="1">
    <source>
        <dbReference type="SAM" id="Coils"/>
    </source>
</evidence>
<feature type="coiled-coil region" evidence="1">
    <location>
        <begin position="658"/>
        <end position="685"/>
    </location>
</feature>
<feature type="coiled-coil region" evidence="1">
    <location>
        <begin position="300"/>
        <end position="327"/>
    </location>
</feature>
<feature type="coiled-coil region" evidence="1">
    <location>
        <begin position="586"/>
        <end position="620"/>
    </location>
</feature>
<dbReference type="Pfam" id="PF04536">
    <property type="entry name" value="TPM_phosphatase"/>
    <property type="match status" value="1"/>
</dbReference>